<dbReference type="CDD" id="cd05833">
    <property type="entry name" value="Ribosomal_P2"/>
    <property type="match status" value="1"/>
</dbReference>
<dbReference type="EMBL" id="HBIK01031812">
    <property type="protein sequence ID" value="CAE0389926.1"/>
    <property type="molecule type" value="Transcribed_RNA"/>
</dbReference>
<dbReference type="PANTHER" id="PTHR21141:SF5">
    <property type="entry name" value="LARGE RIBOSOMAL SUBUNIT PROTEIN P2"/>
    <property type="match status" value="1"/>
</dbReference>
<reference evidence="5" key="1">
    <citation type="submission" date="2021-01" db="EMBL/GenBank/DDBJ databases">
        <authorList>
            <person name="Corre E."/>
            <person name="Pelletier E."/>
            <person name="Niang G."/>
            <person name="Scheremetjew M."/>
            <person name="Finn R."/>
            <person name="Kale V."/>
            <person name="Holt S."/>
            <person name="Cochrane G."/>
            <person name="Meng A."/>
            <person name="Brown T."/>
            <person name="Cohen L."/>
        </authorList>
    </citation>
    <scope>NUCLEOTIDE SEQUENCE</scope>
    <source>
        <strain evidence="5">CT5</strain>
    </source>
</reference>
<name>A0A7S3NZN3_EUPCR</name>
<dbReference type="InterPro" id="IPR044076">
    <property type="entry name" value="Ribosomal_P2"/>
</dbReference>
<evidence type="ECO:0008006" key="6">
    <source>
        <dbReference type="Google" id="ProtNLM"/>
    </source>
</evidence>
<feature type="region of interest" description="Disordered" evidence="4">
    <location>
        <begin position="75"/>
        <end position="111"/>
    </location>
</feature>
<dbReference type="Pfam" id="PF00428">
    <property type="entry name" value="Ribosomal_60s"/>
    <property type="match status" value="1"/>
</dbReference>
<dbReference type="GO" id="GO:0003735">
    <property type="term" value="F:structural constituent of ribosome"/>
    <property type="evidence" value="ECO:0007669"/>
    <property type="project" value="InterPro"/>
</dbReference>
<evidence type="ECO:0000256" key="3">
    <source>
        <dbReference type="ARBA" id="ARBA00023274"/>
    </source>
</evidence>
<protein>
    <recommendedName>
        <fullName evidence="6">60S acidic ribosomal protein P2</fullName>
    </recommendedName>
</protein>
<dbReference type="InterPro" id="IPR038716">
    <property type="entry name" value="P1/P2_N_sf"/>
</dbReference>
<dbReference type="PANTHER" id="PTHR21141">
    <property type="entry name" value="60S ACIDIC RIBOSOMAL PROTEIN FAMILY MEMBER"/>
    <property type="match status" value="1"/>
</dbReference>
<keyword evidence="3" id="KW-0687">Ribonucleoprotein</keyword>
<organism evidence="5">
    <name type="scientific">Euplotes crassus</name>
    <dbReference type="NCBI Taxonomy" id="5936"/>
    <lineage>
        <taxon>Eukaryota</taxon>
        <taxon>Sar</taxon>
        <taxon>Alveolata</taxon>
        <taxon>Ciliophora</taxon>
        <taxon>Intramacronucleata</taxon>
        <taxon>Spirotrichea</taxon>
        <taxon>Hypotrichia</taxon>
        <taxon>Euplotida</taxon>
        <taxon>Euplotidae</taxon>
        <taxon>Moneuplotes</taxon>
    </lineage>
</organism>
<gene>
    <name evidence="5" type="ORF">ECRA1380_LOCUS14902</name>
</gene>
<accession>A0A7S3NZN3</accession>
<dbReference type="GO" id="GO:0002182">
    <property type="term" value="P:cytoplasmic translational elongation"/>
    <property type="evidence" value="ECO:0007669"/>
    <property type="project" value="InterPro"/>
</dbReference>
<evidence type="ECO:0000256" key="1">
    <source>
        <dbReference type="ARBA" id="ARBA00005436"/>
    </source>
</evidence>
<feature type="compositionally biased region" description="Basic and acidic residues" evidence="4">
    <location>
        <begin position="80"/>
        <end position="90"/>
    </location>
</feature>
<evidence type="ECO:0000256" key="4">
    <source>
        <dbReference type="SAM" id="MobiDB-lite"/>
    </source>
</evidence>
<dbReference type="GO" id="GO:0022625">
    <property type="term" value="C:cytosolic large ribosomal subunit"/>
    <property type="evidence" value="ECO:0007669"/>
    <property type="project" value="InterPro"/>
</dbReference>
<evidence type="ECO:0000256" key="2">
    <source>
        <dbReference type="ARBA" id="ARBA00022980"/>
    </source>
</evidence>
<proteinExistence type="inferred from homology"/>
<sequence>MKYLSAYALCVLGGNQQPRIDDIKIVLSSIGADIDEEELARLFTSLQGKSLQDIMQAGTEKMSVALSGSSIERAAPAVGDPHEQECKCEQESSSSFEGGDMDIFGDDNDEY</sequence>
<keyword evidence="2" id="KW-0689">Ribosomal protein</keyword>
<dbReference type="Gene3D" id="1.10.10.1410">
    <property type="match status" value="1"/>
</dbReference>
<comment type="similarity">
    <text evidence="1">Belongs to the eukaryotic ribosomal protein P1/P2 family.</text>
</comment>
<dbReference type="AlphaFoldDB" id="A0A7S3NZN3"/>
<feature type="compositionally biased region" description="Acidic residues" evidence="4">
    <location>
        <begin position="99"/>
        <end position="111"/>
    </location>
</feature>
<dbReference type="FunFam" id="1.10.10.1410:FF:000002">
    <property type="entry name" value="60S acidic ribosomal protein P2"/>
    <property type="match status" value="1"/>
</dbReference>
<evidence type="ECO:0000313" key="5">
    <source>
        <dbReference type="EMBL" id="CAE0389926.1"/>
    </source>
</evidence>